<gene>
    <name evidence="1" type="ORF">SH601_12145</name>
</gene>
<proteinExistence type="predicted"/>
<evidence type="ECO:0000313" key="1">
    <source>
        <dbReference type="EMBL" id="MDX8046733.1"/>
    </source>
</evidence>
<reference evidence="1" key="1">
    <citation type="submission" date="2023-11" db="EMBL/GenBank/DDBJ databases">
        <title>Gracilibacillus pellucida a moderately halophilic bacterium isolated from saline soil in Xinjiang province.</title>
        <authorList>
            <person name="Zhang Z."/>
            <person name="Tan F."/>
            <person name="Wang Y."/>
            <person name="Xia M."/>
        </authorList>
    </citation>
    <scope>NUCLEOTIDE SEQUENCE</scope>
    <source>
        <strain evidence="1">S3-1-1</strain>
    </source>
</reference>
<accession>A0ACC6M763</accession>
<name>A0ACC6M763_9BACI</name>
<comment type="caution">
    <text evidence="1">The sequence shown here is derived from an EMBL/GenBank/DDBJ whole genome shotgun (WGS) entry which is preliminary data.</text>
</comment>
<evidence type="ECO:0000313" key="2">
    <source>
        <dbReference type="Proteomes" id="UP001277972"/>
    </source>
</evidence>
<protein>
    <submittedName>
        <fullName evidence="1">Uncharacterized protein</fullName>
    </submittedName>
</protein>
<organism evidence="1 2">
    <name type="scientific">Gracilibacillus pellucidus</name>
    <dbReference type="NCBI Taxonomy" id="3095368"/>
    <lineage>
        <taxon>Bacteria</taxon>
        <taxon>Bacillati</taxon>
        <taxon>Bacillota</taxon>
        <taxon>Bacilli</taxon>
        <taxon>Bacillales</taxon>
        <taxon>Bacillaceae</taxon>
        <taxon>Gracilibacillus</taxon>
    </lineage>
</organism>
<sequence>MHYYYNPEAKYLLIRESEKTENVLYDDNSAAWPLPAIGPRPPYYTNPVYQAYYPVI</sequence>
<dbReference type="Proteomes" id="UP001277972">
    <property type="component" value="Unassembled WGS sequence"/>
</dbReference>
<dbReference type="EMBL" id="JAWZSR010000007">
    <property type="protein sequence ID" value="MDX8046733.1"/>
    <property type="molecule type" value="Genomic_DNA"/>
</dbReference>
<keyword evidence="2" id="KW-1185">Reference proteome</keyword>